<comment type="caution">
    <text evidence="2">The sequence shown here is derived from an EMBL/GenBank/DDBJ whole genome shotgun (WGS) entry which is preliminary data.</text>
</comment>
<accession>A0A8J3N3I9</accession>
<dbReference type="Pfam" id="PF13304">
    <property type="entry name" value="AAA_21"/>
    <property type="match status" value="1"/>
</dbReference>
<dbReference type="EMBL" id="BNJK01000001">
    <property type="protein sequence ID" value="GHO93182.1"/>
    <property type="molecule type" value="Genomic_DNA"/>
</dbReference>
<dbReference type="Gene3D" id="3.40.50.300">
    <property type="entry name" value="P-loop containing nucleotide triphosphate hydrolases"/>
    <property type="match status" value="2"/>
</dbReference>
<dbReference type="PANTHER" id="PTHR32182:SF22">
    <property type="entry name" value="ATP-DEPENDENT ENDONUCLEASE, OLD FAMILY-RELATED"/>
    <property type="match status" value="1"/>
</dbReference>
<dbReference type="InterPro" id="IPR027417">
    <property type="entry name" value="P-loop_NTPase"/>
</dbReference>
<dbReference type="GO" id="GO:0016887">
    <property type="term" value="F:ATP hydrolysis activity"/>
    <property type="evidence" value="ECO:0007669"/>
    <property type="project" value="InterPro"/>
</dbReference>
<dbReference type="SUPFAM" id="SSF52540">
    <property type="entry name" value="P-loop containing nucleoside triphosphate hydrolases"/>
    <property type="match status" value="1"/>
</dbReference>
<evidence type="ECO:0000259" key="1">
    <source>
        <dbReference type="SMART" id="SM00382"/>
    </source>
</evidence>
<gene>
    <name evidence="2" type="ORF">KSF_032300</name>
</gene>
<evidence type="ECO:0000313" key="2">
    <source>
        <dbReference type="EMBL" id="GHO93182.1"/>
    </source>
</evidence>
<dbReference type="GO" id="GO:0000731">
    <property type="term" value="P:DNA synthesis involved in DNA repair"/>
    <property type="evidence" value="ECO:0007669"/>
    <property type="project" value="TreeGrafter"/>
</dbReference>
<dbReference type="PANTHER" id="PTHR32182">
    <property type="entry name" value="DNA REPLICATION AND REPAIR PROTEIN RECF"/>
    <property type="match status" value="1"/>
</dbReference>
<dbReference type="SMART" id="SM00382">
    <property type="entry name" value="AAA"/>
    <property type="match status" value="1"/>
</dbReference>
<evidence type="ECO:0000313" key="3">
    <source>
        <dbReference type="Proteomes" id="UP000597444"/>
    </source>
</evidence>
<organism evidence="2 3">
    <name type="scientific">Reticulibacter mediterranei</name>
    <dbReference type="NCBI Taxonomy" id="2778369"/>
    <lineage>
        <taxon>Bacteria</taxon>
        <taxon>Bacillati</taxon>
        <taxon>Chloroflexota</taxon>
        <taxon>Ktedonobacteria</taxon>
        <taxon>Ktedonobacterales</taxon>
        <taxon>Reticulibacteraceae</taxon>
        <taxon>Reticulibacter</taxon>
    </lineage>
</organism>
<protein>
    <recommendedName>
        <fullName evidence="1">AAA+ ATPase domain-containing protein</fullName>
    </recommendedName>
</protein>
<dbReference type="RefSeq" id="WP_220203978.1">
    <property type="nucleotide sequence ID" value="NZ_BNJK01000001.1"/>
</dbReference>
<name>A0A8J3N3I9_9CHLR</name>
<dbReference type="InterPro" id="IPR003959">
    <property type="entry name" value="ATPase_AAA_core"/>
</dbReference>
<proteinExistence type="predicted"/>
<dbReference type="Pfam" id="PF13175">
    <property type="entry name" value="AAA_15"/>
    <property type="match status" value="1"/>
</dbReference>
<dbReference type="AlphaFoldDB" id="A0A8J3N3I9"/>
<dbReference type="InterPro" id="IPR003593">
    <property type="entry name" value="AAA+_ATPase"/>
</dbReference>
<dbReference type="InterPro" id="IPR041685">
    <property type="entry name" value="AAA_GajA/Old/RecF-like"/>
</dbReference>
<dbReference type="GO" id="GO:0005524">
    <property type="term" value="F:ATP binding"/>
    <property type="evidence" value="ECO:0007669"/>
    <property type="project" value="InterPro"/>
</dbReference>
<dbReference type="Proteomes" id="UP000597444">
    <property type="component" value="Unassembled WGS sequence"/>
</dbReference>
<dbReference type="GO" id="GO:0006302">
    <property type="term" value="P:double-strand break repair"/>
    <property type="evidence" value="ECO:0007669"/>
    <property type="project" value="TreeGrafter"/>
</dbReference>
<feature type="domain" description="AAA+ ATPase" evidence="1">
    <location>
        <begin position="23"/>
        <end position="347"/>
    </location>
</feature>
<keyword evidence="3" id="KW-1185">Reference proteome</keyword>
<sequence>MAHLDEFFIQRFRGLRDLKLEKPGQVNLLVGNNNSGKTSVLEALSLFCDPLNWRKWYNISSQRELPPLVGSSRVDRLLWLFPSTIGDSIDLPTEKNRILLSASGDSPIEKVSASYEKFSEIVGVSRSGVKLDENVVDEREIEVDSIKINVLAFTKFIQLAMFEGQDASFQEEITFSDRSPFPPNRQKNRVPPVPSQIVTPFSHRTGGLTSQLWSEVVEADLKQETINLLRFFDPAIEDVDIILPSERSQILSIKHKKLGRAPLSTFGDGLRRVFTLATSIPRVKNGLLLIDELETAIHTTALEKTFSWLVNVCVSNNVQLFATTHSLEAVDAILDAARDQTDFVAYRLQQDEERTNVVRFDKETVVRLREELGMEIR</sequence>
<reference evidence="2" key="1">
    <citation type="submission" date="2020-10" db="EMBL/GenBank/DDBJ databases">
        <title>Taxonomic study of unclassified bacteria belonging to the class Ktedonobacteria.</title>
        <authorList>
            <person name="Yabe S."/>
            <person name="Wang C.M."/>
            <person name="Zheng Y."/>
            <person name="Sakai Y."/>
            <person name="Cavaletti L."/>
            <person name="Monciardini P."/>
            <person name="Donadio S."/>
        </authorList>
    </citation>
    <scope>NUCLEOTIDE SEQUENCE</scope>
    <source>
        <strain evidence="2">ID150040</strain>
    </source>
</reference>